<accession>A0A061H868</accession>
<dbReference type="InterPro" id="IPR037737">
    <property type="entry name" value="Srf1"/>
</dbReference>
<feature type="compositionally biased region" description="Low complexity" evidence="1">
    <location>
        <begin position="208"/>
        <end position="237"/>
    </location>
</feature>
<feature type="compositionally biased region" description="Low complexity" evidence="1">
    <location>
        <begin position="341"/>
        <end position="353"/>
    </location>
</feature>
<feature type="compositionally biased region" description="Low complexity" evidence="1">
    <location>
        <begin position="413"/>
        <end position="422"/>
    </location>
</feature>
<reference evidence="3 4" key="1">
    <citation type="journal article" date="2013" name="Plant Cell">
        <title>The transition from a phytopathogenic smut ancestor to an anamorphic biocontrol agent deciphered by comparative whole-genome analysis.</title>
        <authorList>
            <person name="Lefebvre F."/>
            <person name="Joly D.L."/>
            <person name="Labbe C."/>
            <person name="Teichmann B."/>
            <person name="Linning R."/>
            <person name="Belzile F."/>
            <person name="Bakkeren G."/>
            <person name="Belanger R.R."/>
        </authorList>
    </citation>
    <scope>NUCLEOTIDE SEQUENCE [LARGE SCALE GENOMIC DNA]</scope>
    <source>
        <strain evidence="3 4">PF-1</strain>
    </source>
</reference>
<feature type="region of interest" description="Disordered" evidence="1">
    <location>
        <begin position="330"/>
        <end position="522"/>
    </location>
</feature>
<sequence>MSHASPLPAQQQPQPPLPADTTHPSLSPPPSALRNSAHLPASSASSSTARASTSALPSVQFDEQSLLASPSLHRERLSSSNGHSNSDHPPSAQTPPTSSPKVASVSLGAPGFEHLRSPSSQRTRSQRQQQQQRRENGASSASTVRPSTESNNTRTTSPRMNPSSRINRLANPSPGSSYRASSTRGWNRPVVTIPSWARDESPSPPLSPTSSNITSTTASRNNANGGSSINSASNATADRALAPSPTTKPAPRLDASGQAVTAPSPEPAHEPTDGATAEATNTWPSAPGTATHTITEEPGEAALDSPERWWTFTLPQKYRTRLHEHHLKMSFHHQRLKENAEANGAAAPPAHGTTADKDTARGKPTPQRSGSGPKAKPPKKKRTNSSREDSVGSDYESDDGDDDGGRRGRFFDDGLAANSGAGAAAGLGESGLLNWRHGGQRPSYFEKRHSSQSAERTLTPSGEGQRPGDQQQQHQQQRQPKRYSDDDGNSDGDQDGHQNSDVDLEKQQNQQRQQQQQLDEKEYPTMSFKARMEHPDVYTVHQPATPGWASPWKPEERGGGHSIEIDGYRFRPNGTGYFPRTDTGRSSRRRRRAWLEWWKNFLIHNPFVPLLFRFLNISFTTATLAVAIELFQTLHEQQATDAVGSSPVVAIVFAPLTLVHIAFQIWIEYFGRPIGLWTVQSKLFYTIIELIFICFWSAELSLAFDNYFTSTLVCVSFGNPFGGSNNRDPQPLLDMSKKPYLCRLQGALIGLVFVSLLAYLIVLTVSLFRIFVRVTGGRR</sequence>
<evidence type="ECO:0000256" key="2">
    <source>
        <dbReference type="SAM" id="Phobius"/>
    </source>
</evidence>
<organism evidence="3 4">
    <name type="scientific">Pseudozyma flocculosa PF-1</name>
    <dbReference type="NCBI Taxonomy" id="1277687"/>
    <lineage>
        <taxon>Eukaryota</taxon>
        <taxon>Fungi</taxon>
        <taxon>Dikarya</taxon>
        <taxon>Basidiomycota</taxon>
        <taxon>Ustilaginomycotina</taxon>
        <taxon>Ustilaginomycetes</taxon>
        <taxon>Ustilaginales</taxon>
        <taxon>Ustilaginaceae</taxon>
        <taxon>Pseudozyma</taxon>
    </lineage>
</organism>
<feature type="compositionally biased region" description="Polar residues" evidence="1">
    <location>
        <begin position="173"/>
        <end position="185"/>
    </location>
</feature>
<dbReference type="Proteomes" id="UP000053664">
    <property type="component" value="Unassembled WGS sequence"/>
</dbReference>
<evidence type="ECO:0000256" key="1">
    <source>
        <dbReference type="SAM" id="MobiDB-lite"/>
    </source>
</evidence>
<dbReference type="PANTHER" id="PTHR36819">
    <property type="entry name" value="REGULATOR OF PHOSPHOLIPASE D SRF1"/>
    <property type="match status" value="1"/>
</dbReference>
<dbReference type="EMBL" id="KE361632">
    <property type="protein sequence ID" value="EPQ29052.1"/>
    <property type="molecule type" value="Genomic_DNA"/>
</dbReference>
<feature type="compositionally biased region" description="Low complexity" evidence="1">
    <location>
        <begin position="467"/>
        <end position="478"/>
    </location>
</feature>
<feature type="transmembrane region" description="Helical" evidence="2">
    <location>
        <begin position="648"/>
        <end position="671"/>
    </location>
</feature>
<gene>
    <name evidence="3" type="ORF">PFL1_03341</name>
</gene>
<feature type="transmembrane region" description="Helical" evidence="2">
    <location>
        <begin position="747"/>
        <end position="772"/>
    </location>
</feature>
<dbReference type="eggNOG" id="ENOG502QPXG">
    <property type="taxonomic scope" value="Eukaryota"/>
</dbReference>
<evidence type="ECO:0000313" key="4">
    <source>
        <dbReference type="Proteomes" id="UP000053664"/>
    </source>
</evidence>
<dbReference type="AlphaFoldDB" id="A0A061H868"/>
<feature type="compositionally biased region" description="Polar residues" evidence="1">
    <location>
        <begin position="78"/>
        <end position="88"/>
    </location>
</feature>
<evidence type="ECO:0000313" key="3">
    <source>
        <dbReference type="EMBL" id="EPQ29052.1"/>
    </source>
</evidence>
<dbReference type="KEGG" id="pfp:PFL1_03341"/>
<dbReference type="PANTHER" id="PTHR36819:SF1">
    <property type="entry name" value="REGULATOR OF PHOSPHOLIPASE D SRF1"/>
    <property type="match status" value="1"/>
</dbReference>
<feature type="compositionally biased region" description="Low complexity" evidence="1">
    <location>
        <begin position="117"/>
        <end position="131"/>
    </location>
</feature>
<feature type="compositionally biased region" description="Low complexity" evidence="1">
    <location>
        <begin position="1"/>
        <end position="12"/>
    </location>
</feature>
<proteinExistence type="predicted"/>
<feature type="compositionally biased region" description="Low complexity" evidence="1">
    <location>
        <begin position="507"/>
        <end position="517"/>
    </location>
</feature>
<dbReference type="OrthoDB" id="1436450at2759"/>
<dbReference type="GO" id="GO:0000324">
    <property type="term" value="C:fungal-type vacuole"/>
    <property type="evidence" value="ECO:0007669"/>
    <property type="project" value="TreeGrafter"/>
</dbReference>
<feature type="compositionally biased region" description="Low complexity" evidence="1">
    <location>
        <begin position="36"/>
        <end position="58"/>
    </location>
</feature>
<feature type="compositionally biased region" description="Low complexity" evidence="1">
    <location>
        <begin position="89"/>
        <end position="100"/>
    </location>
</feature>
<name>A0A061H868_9BASI</name>
<feature type="compositionally biased region" description="Basic and acidic residues" evidence="1">
    <location>
        <begin position="403"/>
        <end position="412"/>
    </location>
</feature>
<keyword evidence="2" id="KW-0812">Transmembrane</keyword>
<feature type="compositionally biased region" description="Polar residues" evidence="1">
    <location>
        <begin position="451"/>
        <end position="462"/>
    </location>
</feature>
<keyword evidence="2" id="KW-0472">Membrane</keyword>
<feature type="compositionally biased region" description="Polar residues" evidence="1">
    <location>
        <begin position="278"/>
        <end position="293"/>
    </location>
</feature>
<feature type="compositionally biased region" description="Polar residues" evidence="1">
    <location>
        <begin position="137"/>
        <end position="166"/>
    </location>
</feature>
<feature type="region of interest" description="Disordered" evidence="1">
    <location>
        <begin position="1"/>
        <end position="308"/>
    </location>
</feature>
<feature type="transmembrane region" description="Helical" evidence="2">
    <location>
        <begin position="683"/>
        <end position="704"/>
    </location>
</feature>
<dbReference type="RefSeq" id="XP_007879049.1">
    <property type="nucleotide sequence ID" value="XM_007880858.1"/>
</dbReference>
<dbReference type="GeneID" id="19317451"/>
<dbReference type="HOGENOM" id="CLU_392376_0_0_1"/>
<keyword evidence="2" id="KW-1133">Transmembrane helix</keyword>
<dbReference type="GO" id="GO:0071944">
    <property type="term" value="C:cell periphery"/>
    <property type="evidence" value="ECO:0007669"/>
    <property type="project" value="TreeGrafter"/>
</dbReference>
<protein>
    <submittedName>
        <fullName evidence="3">Uncharacterized protein</fullName>
    </submittedName>
</protein>
<feature type="compositionally biased region" description="Basic and acidic residues" evidence="1">
    <location>
        <begin position="494"/>
        <end position="506"/>
    </location>
</feature>